<evidence type="ECO:0000256" key="6">
    <source>
        <dbReference type="SAM" id="Phobius"/>
    </source>
</evidence>
<dbReference type="EMBL" id="WNKQ01000012">
    <property type="protein sequence ID" value="KAF5847909.1"/>
    <property type="molecule type" value="Genomic_DNA"/>
</dbReference>
<evidence type="ECO:0000313" key="9">
    <source>
        <dbReference type="Proteomes" id="UP000624244"/>
    </source>
</evidence>
<feature type="region of interest" description="Disordered" evidence="5">
    <location>
        <begin position="1"/>
        <end position="21"/>
    </location>
</feature>
<dbReference type="InterPro" id="IPR020846">
    <property type="entry name" value="MFS_dom"/>
</dbReference>
<comment type="caution">
    <text evidence="8">The sequence shown here is derived from an EMBL/GenBank/DDBJ whole genome shotgun (WGS) entry which is preliminary data.</text>
</comment>
<dbReference type="SUPFAM" id="SSF103473">
    <property type="entry name" value="MFS general substrate transporter"/>
    <property type="match status" value="1"/>
</dbReference>
<dbReference type="GO" id="GO:0016020">
    <property type="term" value="C:membrane"/>
    <property type="evidence" value="ECO:0007669"/>
    <property type="project" value="UniProtKB-SubCell"/>
</dbReference>
<dbReference type="Pfam" id="PF07690">
    <property type="entry name" value="MFS_1"/>
    <property type="match status" value="1"/>
</dbReference>
<evidence type="ECO:0000256" key="1">
    <source>
        <dbReference type="ARBA" id="ARBA00004141"/>
    </source>
</evidence>
<feature type="transmembrane region" description="Helical" evidence="6">
    <location>
        <begin position="333"/>
        <end position="355"/>
    </location>
</feature>
<evidence type="ECO:0000313" key="8">
    <source>
        <dbReference type="EMBL" id="KAF5847909.1"/>
    </source>
</evidence>
<reference evidence="8" key="1">
    <citation type="submission" date="2019-11" db="EMBL/GenBank/DDBJ databases">
        <title>Bipolaris sorokiniana Genome sequencing.</title>
        <authorList>
            <person name="Wang H."/>
        </authorList>
    </citation>
    <scope>NUCLEOTIDE SEQUENCE</scope>
</reference>
<feature type="transmembrane region" description="Helical" evidence="6">
    <location>
        <begin position="304"/>
        <end position="327"/>
    </location>
</feature>
<dbReference type="PROSITE" id="PS50850">
    <property type="entry name" value="MFS"/>
    <property type="match status" value="1"/>
</dbReference>
<dbReference type="GO" id="GO:0022857">
    <property type="term" value="F:transmembrane transporter activity"/>
    <property type="evidence" value="ECO:0007669"/>
    <property type="project" value="InterPro"/>
</dbReference>
<dbReference type="Gene3D" id="1.20.1720.10">
    <property type="entry name" value="Multidrug resistance protein D"/>
    <property type="match status" value="1"/>
</dbReference>
<feature type="transmembrane region" description="Helical" evidence="6">
    <location>
        <begin position="196"/>
        <end position="214"/>
    </location>
</feature>
<feature type="transmembrane region" description="Helical" evidence="6">
    <location>
        <begin position="265"/>
        <end position="283"/>
    </location>
</feature>
<feature type="transmembrane region" description="Helical" evidence="6">
    <location>
        <begin position="234"/>
        <end position="253"/>
    </location>
</feature>
<protein>
    <recommendedName>
        <fullName evidence="7">Major facilitator superfamily (MFS) profile domain-containing protein</fullName>
    </recommendedName>
</protein>
<name>A0A8H5ZGP6_COCSA</name>
<dbReference type="Proteomes" id="UP000624244">
    <property type="component" value="Unassembled WGS sequence"/>
</dbReference>
<keyword evidence="4 6" id="KW-0472">Membrane</keyword>
<proteinExistence type="predicted"/>
<feature type="transmembrane region" description="Helical" evidence="6">
    <location>
        <begin position="134"/>
        <end position="155"/>
    </location>
</feature>
<evidence type="ECO:0000256" key="2">
    <source>
        <dbReference type="ARBA" id="ARBA00022692"/>
    </source>
</evidence>
<keyword evidence="3 6" id="KW-1133">Transmembrane helix</keyword>
<feature type="transmembrane region" description="Helical" evidence="6">
    <location>
        <begin position="476"/>
        <end position="498"/>
    </location>
</feature>
<feature type="domain" description="Major facilitator superfamily (MFS) profile" evidence="7">
    <location>
        <begin position="38"/>
        <end position="500"/>
    </location>
</feature>
<feature type="transmembrane region" description="Helical" evidence="6">
    <location>
        <begin position="167"/>
        <end position="190"/>
    </location>
</feature>
<keyword evidence="2 6" id="KW-0812">Transmembrane</keyword>
<feature type="compositionally biased region" description="Basic and acidic residues" evidence="5">
    <location>
        <begin position="543"/>
        <end position="554"/>
    </location>
</feature>
<feature type="transmembrane region" description="Helical" evidence="6">
    <location>
        <begin position="392"/>
        <end position="419"/>
    </location>
</feature>
<evidence type="ECO:0000256" key="3">
    <source>
        <dbReference type="ARBA" id="ARBA00022989"/>
    </source>
</evidence>
<dbReference type="PANTHER" id="PTHR42718">
    <property type="entry name" value="MAJOR FACILITATOR SUPERFAMILY MULTIDRUG TRANSPORTER MFSC"/>
    <property type="match status" value="1"/>
</dbReference>
<accession>A0A8H5ZGP6</accession>
<dbReference type="InterPro" id="IPR011701">
    <property type="entry name" value="MFS"/>
</dbReference>
<feature type="transmembrane region" description="Helical" evidence="6">
    <location>
        <begin position="104"/>
        <end position="122"/>
    </location>
</feature>
<evidence type="ECO:0000256" key="5">
    <source>
        <dbReference type="SAM" id="MobiDB-lite"/>
    </source>
</evidence>
<feature type="transmembrane region" description="Helical" evidence="6">
    <location>
        <begin position="74"/>
        <end position="92"/>
    </location>
</feature>
<evidence type="ECO:0000256" key="4">
    <source>
        <dbReference type="ARBA" id="ARBA00023136"/>
    </source>
</evidence>
<dbReference type="PANTHER" id="PTHR42718:SF23">
    <property type="entry name" value="MAJOR FACILITATOR SUPERFAMILY (MFS) PROFILE DOMAIN-CONTAINING PROTEIN"/>
    <property type="match status" value="1"/>
</dbReference>
<dbReference type="Gene3D" id="1.20.1250.20">
    <property type="entry name" value="MFS general substrate transporter like domains"/>
    <property type="match status" value="1"/>
</dbReference>
<gene>
    <name evidence="8" type="ORF">GGP41_009193</name>
</gene>
<organism evidence="8 9">
    <name type="scientific">Cochliobolus sativus</name>
    <name type="common">Common root rot and spot blotch fungus</name>
    <name type="synonym">Bipolaris sorokiniana</name>
    <dbReference type="NCBI Taxonomy" id="45130"/>
    <lineage>
        <taxon>Eukaryota</taxon>
        <taxon>Fungi</taxon>
        <taxon>Dikarya</taxon>
        <taxon>Ascomycota</taxon>
        <taxon>Pezizomycotina</taxon>
        <taxon>Dothideomycetes</taxon>
        <taxon>Pleosporomycetidae</taxon>
        <taxon>Pleosporales</taxon>
        <taxon>Pleosporineae</taxon>
        <taxon>Pleosporaceae</taxon>
        <taxon>Bipolaris</taxon>
    </lineage>
</organism>
<feature type="transmembrane region" description="Helical" evidence="6">
    <location>
        <begin position="37"/>
        <end position="62"/>
    </location>
</feature>
<feature type="transmembrane region" description="Helical" evidence="6">
    <location>
        <begin position="440"/>
        <end position="456"/>
    </location>
</feature>
<dbReference type="AlphaFoldDB" id="A0A8H5ZGP6"/>
<comment type="subcellular location">
    <subcellularLocation>
        <location evidence="1">Membrane</location>
        <topology evidence="1">Multi-pass membrane protein</topology>
    </subcellularLocation>
</comment>
<feature type="region of interest" description="Disordered" evidence="5">
    <location>
        <begin position="503"/>
        <end position="554"/>
    </location>
</feature>
<feature type="transmembrane region" description="Helical" evidence="6">
    <location>
        <begin position="367"/>
        <end position="386"/>
    </location>
</feature>
<evidence type="ECO:0000259" key="7">
    <source>
        <dbReference type="PROSITE" id="PS50850"/>
    </source>
</evidence>
<dbReference type="InterPro" id="IPR036259">
    <property type="entry name" value="MFS_trans_sf"/>
</dbReference>
<sequence length="554" mass="59459">MGTDVDAELGTIHSQPISEKDPNARPECFKSLLQECLFIASVTMAVAMTSFLQGAVTIMSSFAARDLGMTNAELSWMNAATSLTAGSLLLFFGSIADLFGRKSMFIVSMFFFSVFSLGAGFSQNGMTLDVLCGVLGIFSAAAVPPAQGMLGVIYARPSQRKNRAFGCFGAGNPMGFIFGTILAGVFTQVFNWRAGFFLLAIVYFCISIIAAFTVPEDTTPKQKFNAETMKKLDLPGTALTIFGIGMFCAALSLSGNAPQGWKTPYVLVLLILGAILIISFVVWELNYPYAMIDMKIWRDRDFSLLMSILALATLGFPVLSFWIALYFQRVQEYSALMTGVHMLPMAIVGLTANAVAALIQHKVSNKLLVGIGSTALTLSFTLAALQRDGDSYWAFAFPALCLCVVGIDFNFIVANMYVLSSMPLDKQSIAGSLFQTISRLCNAVAFGIATAVFDAVQKSPAKSGYYAGNAAEPYSFTFWFAAAAAFPGMLLFPFLRIGTQGHTGDTRRGTQTGEQDDESEGGRGGGSEHAVITDATAGGKSVHVQDTEKIDHGR</sequence>